<gene>
    <name evidence="2" type="ORF">ICN82_18995</name>
</gene>
<evidence type="ECO:0000259" key="1">
    <source>
        <dbReference type="Pfam" id="PF17042"/>
    </source>
</evidence>
<feature type="domain" description="Four-carbon acid sugar kinase nucleotide binding" evidence="1">
    <location>
        <begin position="71"/>
        <end position="148"/>
    </location>
</feature>
<sequence length="158" mass="15123">CPGTAPRPAPPPGLPLLIAIGSRDPVTLAQVAALPGIPHVAAPNGALPGPLPVAPVTVVQMTPGPAPVPPRQAAAQFAAGLARQVAAAPPAMLLVTGGETADAILSGLGAGLLVPEGELAPGLPAMRLLDGPTDLRLATKSGGFGAPGLLAGIVAAAV</sequence>
<dbReference type="RefSeq" id="WP_330999034.1">
    <property type="nucleotide sequence ID" value="NZ_JACVXA010000082.1"/>
</dbReference>
<reference evidence="2" key="1">
    <citation type="submission" date="2020-09" db="EMBL/GenBank/DDBJ databases">
        <title>A novel bacterium of genus Mangrovicoccus, isolated from South China Sea.</title>
        <authorList>
            <person name="Huang H."/>
            <person name="Mo K."/>
            <person name="Hu Y."/>
        </authorList>
    </citation>
    <scope>NUCLEOTIDE SEQUENCE</scope>
    <source>
        <strain evidence="2">HB182678</strain>
    </source>
</reference>
<evidence type="ECO:0000313" key="2">
    <source>
        <dbReference type="EMBL" id="MBE3640296.1"/>
    </source>
</evidence>
<dbReference type="AlphaFoldDB" id="A0A8J6Z285"/>
<dbReference type="InterPro" id="IPR031475">
    <property type="entry name" value="NBD_C"/>
</dbReference>
<comment type="caution">
    <text evidence="2">The sequence shown here is derived from an EMBL/GenBank/DDBJ whole genome shotgun (WGS) entry which is preliminary data.</text>
</comment>
<accession>A0A8J6Z285</accession>
<dbReference type="Pfam" id="PF17042">
    <property type="entry name" value="NBD_C"/>
    <property type="match status" value="1"/>
</dbReference>
<dbReference type="Proteomes" id="UP000609121">
    <property type="component" value="Unassembled WGS sequence"/>
</dbReference>
<dbReference type="EMBL" id="JACVXA010000082">
    <property type="protein sequence ID" value="MBE3640296.1"/>
    <property type="molecule type" value="Genomic_DNA"/>
</dbReference>
<dbReference type="Gene3D" id="3.40.980.20">
    <property type="entry name" value="Four-carbon acid sugar kinase, nucleotide binding domain"/>
    <property type="match status" value="1"/>
</dbReference>
<proteinExistence type="predicted"/>
<dbReference type="InterPro" id="IPR042213">
    <property type="entry name" value="NBD_C_sf"/>
</dbReference>
<feature type="non-terminal residue" evidence="2">
    <location>
        <position position="1"/>
    </location>
</feature>
<keyword evidence="3" id="KW-1185">Reference proteome</keyword>
<organism evidence="2 3">
    <name type="scientific">Mangrovicoccus algicola</name>
    <dbReference type="NCBI Taxonomy" id="2771008"/>
    <lineage>
        <taxon>Bacteria</taxon>
        <taxon>Pseudomonadati</taxon>
        <taxon>Pseudomonadota</taxon>
        <taxon>Alphaproteobacteria</taxon>
        <taxon>Rhodobacterales</taxon>
        <taxon>Paracoccaceae</taxon>
        <taxon>Mangrovicoccus</taxon>
    </lineage>
</organism>
<dbReference type="SUPFAM" id="SSF142764">
    <property type="entry name" value="YgbK-like"/>
    <property type="match status" value="1"/>
</dbReference>
<protein>
    <recommendedName>
        <fullName evidence="1">Four-carbon acid sugar kinase nucleotide binding domain-containing protein</fullName>
    </recommendedName>
</protein>
<evidence type="ECO:0000313" key="3">
    <source>
        <dbReference type="Proteomes" id="UP000609121"/>
    </source>
</evidence>
<name>A0A8J6Z285_9RHOB</name>